<dbReference type="Gene3D" id="3.30.710.10">
    <property type="entry name" value="Potassium Channel Kv1.1, Chain A"/>
    <property type="match status" value="1"/>
</dbReference>
<dbReference type="PANTHER" id="PTHR45982:SF1">
    <property type="entry name" value="REGULATOR OF CHROMOSOME CONDENSATION"/>
    <property type="match status" value="1"/>
</dbReference>
<evidence type="ECO:0000313" key="6">
    <source>
        <dbReference type="Proteomes" id="UP001149090"/>
    </source>
</evidence>
<dbReference type="EMBL" id="JAPDFW010000147">
    <property type="protein sequence ID" value="KAJ5066135.1"/>
    <property type="molecule type" value="Genomic_DNA"/>
</dbReference>
<dbReference type="InterPro" id="IPR000210">
    <property type="entry name" value="BTB/POZ_dom"/>
</dbReference>
<dbReference type="SUPFAM" id="SSF50985">
    <property type="entry name" value="RCC1/BLIP-II"/>
    <property type="match status" value="1"/>
</dbReference>
<dbReference type="InterPro" id="IPR009091">
    <property type="entry name" value="RCC1/BLIP-II"/>
</dbReference>
<keyword evidence="2" id="KW-0677">Repeat</keyword>
<dbReference type="PROSITE" id="PS50012">
    <property type="entry name" value="RCC1_3"/>
    <property type="match status" value="3"/>
</dbReference>
<evidence type="ECO:0000256" key="3">
    <source>
        <dbReference type="PROSITE-ProRule" id="PRU00235"/>
    </source>
</evidence>
<proteinExistence type="predicted"/>
<protein>
    <submittedName>
        <fullName evidence="5">Btk-binding protein-related</fullName>
    </submittedName>
</protein>
<dbReference type="CDD" id="cd18186">
    <property type="entry name" value="BTB_POZ_ZBTB_KLHL-like"/>
    <property type="match status" value="1"/>
</dbReference>
<gene>
    <name evidence="5" type="ORF">M0811_03468</name>
</gene>
<comment type="caution">
    <text evidence="5">The sequence shown here is derived from an EMBL/GenBank/DDBJ whole genome shotgun (WGS) entry which is preliminary data.</text>
</comment>
<dbReference type="Pfam" id="PF00651">
    <property type="entry name" value="BTB"/>
    <property type="match status" value="1"/>
</dbReference>
<keyword evidence="1" id="KW-0344">Guanine-nucleotide releasing factor</keyword>
<feature type="repeat" description="RCC1" evidence="3">
    <location>
        <begin position="3"/>
        <end position="56"/>
    </location>
</feature>
<name>A0A9Q0L677_ANAIG</name>
<feature type="repeat" description="RCC1" evidence="3">
    <location>
        <begin position="167"/>
        <end position="220"/>
    </location>
</feature>
<dbReference type="SUPFAM" id="SSF54695">
    <property type="entry name" value="POZ domain"/>
    <property type="match status" value="1"/>
</dbReference>
<dbReference type="Pfam" id="PF25390">
    <property type="entry name" value="WD40_RLD"/>
    <property type="match status" value="1"/>
</dbReference>
<dbReference type="SMART" id="SM00225">
    <property type="entry name" value="BTB"/>
    <property type="match status" value="1"/>
</dbReference>
<dbReference type="GO" id="GO:0005737">
    <property type="term" value="C:cytoplasm"/>
    <property type="evidence" value="ECO:0007669"/>
    <property type="project" value="TreeGrafter"/>
</dbReference>
<evidence type="ECO:0000256" key="2">
    <source>
        <dbReference type="ARBA" id="ARBA00022737"/>
    </source>
</evidence>
<dbReference type="Proteomes" id="UP001149090">
    <property type="component" value="Unassembled WGS sequence"/>
</dbReference>
<keyword evidence="6" id="KW-1185">Reference proteome</keyword>
<dbReference type="PRINTS" id="PR00633">
    <property type="entry name" value="RCCNDNSATION"/>
</dbReference>
<dbReference type="InterPro" id="IPR058923">
    <property type="entry name" value="RCC1-like_dom"/>
</dbReference>
<dbReference type="PROSITE" id="PS50097">
    <property type="entry name" value="BTB"/>
    <property type="match status" value="1"/>
</dbReference>
<feature type="repeat" description="RCC1" evidence="3">
    <location>
        <begin position="272"/>
        <end position="326"/>
    </location>
</feature>
<dbReference type="InterPro" id="IPR051553">
    <property type="entry name" value="Ran_GTPase-activating"/>
</dbReference>
<dbReference type="PANTHER" id="PTHR45982">
    <property type="entry name" value="REGULATOR OF CHROMOSOME CONDENSATION"/>
    <property type="match status" value="1"/>
</dbReference>
<evidence type="ECO:0000256" key="1">
    <source>
        <dbReference type="ARBA" id="ARBA00022658"/>
    </source>
</evidence>
<organism evidence="5 6">
    <name type="scientific">Anaeramoeba ignava</name>
    <name type="common">Anaerobic marine amoeba</name>
    <dbReference type="NCBI Taxonomy" id="1746090"/>
    <lineage>
        <taxon>Eukaryota</taxon>
        <taxon>Metamonada</taxon>
        <taxon>Anaeramoebidae</taxon>
        <taxon>Anaeramoeba</taxon>
    </lineage>
</organism>
<dbReference type="Gene3D" id="2.130.10.30">
    <property type="entry name" value="Regulator of chromosome condensation 1/beta-lactamase-inhibitor protein II"/>
    <property type="match status" value="2"/>
</dbReference>
<dbReference type="GO" id="GO:0005085">
    <property type="term" value="F:guanyl-nucleotide exchange factor activity"/>
    <property type="evidence" value="ECO:0007669"/>
    <property type="project" value="TreeGrafter"/>
</dbReference>
<feature type="domain" description="BTB" evidence="4">
    <location>
        <begin position="409"/>
        <end position="475"/>
    </location>
</feature>
<evidence type="ECO:0000259" key="4">
    <source>
        <dbReference type="PROSITE" id="PS50097"/>
    </source>
</evidence>
<dbReference type="InterPro" id="IPR000408">
    <property type="entry name" value="Reg_chr_condens"/>
</dbReference>
<dbReference type="AlphaFoldDB" id="A0A9Q0L677"/>
<dbReference type="InterPro" id="IPR011333">
    <property type="entry name" value="SKP1/BTB/POZ_sf"/>
</dbReference>
<accession>A0A9Q0L677</accession>
<reference evidence="5" key="1">
    <citation type="submission" date="2022-10" db="EMBL/GenBank/DDBJ databases">
        <title>Novel sulphate-reducing endosymbionts in the free-living metamonad Anaeramoeba.</title>
        <authorList>
            <person name="Jerlstrom-Hultqvist J."/>
            <person name="Cepicka I."/>
            <person name="Gallot-Lavallee L."/>
            <person name="Salas-Leiva D."/>
            <person name="Curtis B.A."/>
            <person name="Zahonova K."/>
            <person name="Pipaliya S."/>
            <person name="Dacks J."/>
            <person name="Roger A.J."/>
        </authorList>
    </citation>
    <scope>NUCLEOTIDE SEQUENCE</scope>
    <source>
        <strain evidence="5">BMAN</strain>
    </source>
</reference>
<evidence type="ECO:0000313" key="5">
    <source>
        <dbReference type="EMBL" id="KAJ5066135.1"/>
    </source>
</evidence>
<sequence>MFQDIWSWGSNHGFTLMLTEKESQNVATPTQVTDLNETPIKQISSGHNYTVVLTQEGNVIEYSCNERKKRTLELQNVKKLSSGFGFYACLTTNGELYLSNFIVDIVCGSSHLILLTQLGNVYGFGESSSGQISANSRVETLALITSNTKKIFSGNYSSANFILKKDNTLFALGNNSSGQLGIGSDQTSFTSPVQVENIPEIGKVKHIVVGYQHSIMIVKEKERHYVYSSGTGSYSGHGANLKSFRKISRLENEDVIRADAGCFHTLLLTKSGKLFTFGINPYGPLGTGNFQSYSTPVEVTINDLMFPLEEYKVSAGSFHSFLYSTYVSSLVQDLLQFFERQEGCDITFDTNENPISAHKFDSNHVFKAIYGSKLKLVFEQEIPSCLKRIAKNNDIQEDFEKLYNDENSKDFVLVSDEHRVKVHKLILWMRSELFRGMFLSIQDNSNESPEYSGISFESFQILIYYLYTGKIKLNVEITDSIIEDLAKAMDYFQLNEQEPNLVTKIESYEKLQNTKK</sequence>
<dbReference type="OrthoDB" id="8068875at2759"/>